<dbReference type="InterPro" id="IPR011947">
    <property type="entry name" value="FCP1_euk"/>
</dbReference>
<dbReference type="Gene3D" id="3.40.50.1000">
    <property type="entry name" value="HAD superfamily/HAD-like"/>
    <property type="match status" value="1"/>
</dbReference>
<comment type="caution">
    <text evidence="10">The sequence shown here is derived from an EMBL/GenBank/DDBJ whole genome shotgun (WGS) entry which is preliminary data.</text>
</comment>
<evidence type="ECO:0000259" key="8">
    <source>
        <dbReference type="PROSITE" id="PS50172"/>
    </source>
</evidence>
<comment type="function">
    <text evidence="6">This promotes the activity of RNA polymerase II.</text>
</comment>
<dbReference type="OrthoDB" id="685494at2759"/>
<feature type="domain" description="FCP1 homology" evidence="9">
    <location>
        <begin position="158"/>
        <end position="333"/>
    </location>
</feature>
<dbReference type="SMART" id="SM00577">
    <property type="entry name" value="CPDc"/>
    <property type="match status" value="1"/>
</dbReference>
<dbReference type="GO" id="GO:0005634">
    <property type="term" value="C:nucleus"/>
    <property type="evidence" value="ECO:0007669"/>
    <property type="project" value="UniProtKB-SubCell"/>
</dbReference>
<evidence type="ECO:0000256" key="5">
    <source>
        <dbReference type="ARBA" id="ARBA00048336"/>
    </source>
</evidence>
<dbReference type="InterPro" id="IPR036412">
    <property type="entry name" value="HAD-like_sf"/>
</dbReference>
<dbReference type="NCBIfam" id="TIGR02250">
    <property type="entry name" value="FCP1_euk"/>
    <property type="match status" value="1"/>
</dbReference>
<keyword evidence="2 6" id="KW-0378">Hydrolase</keyword>
<dbReference type="InterPro" id="IPR023214">
    <property type="entry name" value="HAD_sf"/>
</dbReference>
<dbReference type="Pfam" id="PF00533">
    <property type="entry name" value="BRCT"/>
    <property type="match status" value="1"/>
</dbReference>
<dbReference type="CDD" id="cd07521">
    <property type="entry name" value="HAD_FCP1-like"/>
    <property type="match status" value="1"/>
</dbReference>
<dbReference type="PANTHER" id="PTHR23081">
    <property type="entry name" value="RNA POLYMERASE II CTD PHOSPHATASE"/>
    <property type="match status" value="1"/>
</dbReference>
<feature type="domain" description="BRCT" evidence="8">
    <location>
        <begin position="403"/>
        <end position="465"/>
    </location>
</feature>
<comment type="catalytic activity">
    <reaction evidence="4 6">
        <text>O-phospho-L-seryl-[protein] + H2O = L-seryl-[protein] + phosphate</text>
        <dbReference type="Rhea" id="RHEA:20629"/>
        <dbReference type="Rhea" id="RHEA-COMP:9863"/>
        <dbReference type="Rhea" id="RHEA-COMP:11604"/>
        <dbReference type="ChEBI" id="CHEBI:15377"/>
        <dbReference type="ChEBI" id="CHEBI:29999"/>
        <dbReference type="ChEBI" id="CHEBI:43474"/>
        <dbReference type="ChEBI" id="CHEBI:83421"/>
        <dbReference type="EC" id="3.1.3.16"/>
    </reaction>
</comment>
<dbReference type="SMART" id="SM00292">
    <property type="entry name" value="BRCT"/>
    <property type="match status" value="1"/>
</dbReference>
<dbReference type="Pfam" id="PF03031">
    <property type="entry name" value="NIF"/>
    <property type="match status" value="1"/>
</dbReference>
<evidence type="ECO:0000259" key="9">
    <source>
        <dbReference type="PROSITE" id="PS50969"/>
    </source>
</evidence>
<dbReference type="EC" id="3.1.3.16" evidence="6"/>
<gene>
    <name evidence="10" type="ORF">NCGR_LOCUS27556</name>
</gene>
<dbReference type="SUPFAM" id="SSF52113">
    <property type="entry name" value="BRCT domain"/>
    <property type="match status" value="1"/>
</dbReference>
<dbReference type="InterPro" id="IPR004274">
    <property type="entry name" value="FCP1_dom"/>
</dbReference>
<comment type="catalytic activity">
    <reaction evidence="5 6">
        <text>O-phospho-L-threonyl-[protein] + H2O = L-threonyl-[protein] + phosphate</text>
        <dbReference type="Rhea" id="RHEA:47004"/>
        <dbReference type="Rhea" id="RHEA-COMP:11060"/>
        <dbReference type="Rhea" id="RHEA-COMP:11605"/>
        <dbReference type="ChEBI" id="CHEBI:15377"/>
        <dbReference type="ChEBI" id="CHEBI:30013"/>
        <dbReference type="ChEBI" id="CHEBI:43474"/>
        <dbReference type="ChEBI" id="CHEBI:61977"/>
        <dbReference type="EC" id="3.1.3.16"/>
    </reaction>
</comment>
<comment type="subcellular location">
    <subcellularLocation>
        <location evidence="1 6">Nucleus</location>
    </subcellularLocation>
</comment>
<evidence type="ECO:0000256" key="4">
    <source>
        <dbReference type="ARBA" id="ARBA00047761"/>
    </source>
</evidence>
<evidence type="ECO:0000313" key="10">
    <source>
        <dbReference type="EMBL" id="CAD6241917.1"/>
    </source>
</evidence>
<dbReference type="CDD" id="cd17729">
    <property type="entry name" value="BRCT_CTDP1"/>
    <property type="match status" value="1"/>
</dbReference>
<evidence type="ECO:0000256" key="7">
    <source>
        <dbReference type="SAM" id="MobiDB-lite"/>
    </source>
</evidence>
<reference evidence="10" key="1">
    <citation type="submission" date="2020-10" db="EMBL/GenBank/DDBJ databases">
        <authorList>
            <person name="Han B."/>
            <person name="Lu T."/>
            <person name="Zhao Q."/>
            <person name="Huang X."/>
            <person name="Zhao Y."/>
        </authorList>
    </citation>
    <scope>NUCLEOTIDE SEQUENCE</scope>
</reference>
<evidence type="ECO:0000256" key="2">
    <source>
        <dbReference type="ARBA" id="ARBA00022801"/>
    </source>
</evidence>
<dbReference type="Gene3D" id="3.40.50.10190">
    <property type="entry name" value="BRCT domain"/>
    <property type="match status" value="1"/>
</dbReference>
<dbReference type="GO" id="GO:0008420">
    <property type="term" value="F:RNA polymerase II CTD heptapeptide repeat phosphatase activity"/>
    <property type="evidence" value="ECO:0007669"/>
    <property type="project" value="UniProtKB-UniRule"/>
</dbReference>
<dbReference type="Proteomes" id="UP000604825">
    <property type="component" value="Unassembled WGS sequence"/>
</dbReference>
<sequence>MKQKQGGNYDDAPRCPPHPGFVGGLCFLCGAKKEDAERGAPGVAVGHETMKQGGDGDGNDDEARCVKEEDTEGGSPGAAVGHGMMKEEGDDHGNDDAPRCPPHPEFVLGLCYRCGATEEDAGGSASGITVANIEEAQVLPALAAATSIASPSDMATLKRERKLILVLDLDHTLLNSTRLQDLSAQEQRNGFTPYTGDELHMELFRLEYSDNVRMLVKLRPFVRGFLEQASSMFWMHVYTLGRQGYAKAVIDLLDPDGVYFGGRVVSRKESTQRDMKSLDVIPGADSAAVVILDDTDGAWPGHQDNLILMDRYHYFASTCRKFGYDIPSLAEQGRDEREQDCSLAMVLGVLEHIHKAFFDGDRVDVRDVIREVWRQVLPECTVVFSYLEEYMEDFPEDTLMWTLAERLGAACQKDVDGTVTHVVVEDPGTQKAQWAREHGKFLVNPEWIKAVSFRWCRVDERGFPVTARES</sequence>
<dbReference type="InterPro" id="IPR001357">
    <property type="entry name" value="BRCT_dom"/>
</dbReference>
<organism evidence="10 11">
    <name type="scientific">Miscanthus lutarioriparius</name>
    <dbReference type="NCBI Taxonomy" id="422564"/>
    <lineage>
        <taxon>Eukaryota</taxon>
        <taxon>Viridiplantae</taxon>
        <taxon>Streptophyta</taxon>
        <taxon>Embryophyta</taxon>
        <taxon>Tracheophyta</taxon>
        <taxon>Spermatophyta</taxon>
        <taxon>Magnoliopsida</taxon>
        <taxon>Liliopsida</taxon>
        <taxon>Poales</taxon>
        <taxon>Poaceae</taxon>
        <taxon>PACMAD clade</taxon>
        <taxon>Panicoideae</taxon>
        <taxon>Andropogonodae</taxon>
        <taxon>Andropogoneae</taxon>
        <taxon>Saccharinae</taxon>
        <taxon>Miscanthus</taxon>
    </lineage>
</organism>
<dbReference type="AlphaFoldDB" id="A0A811PHC0"/>
<protein>
    <recommendedName>
        <fullName evidence="6">RNA polymerase II C-terminal domain phosphatase-like</fullName>
        <ecNumber evidence="6">3.1.3.16</ecNumber>
    </recommendedName>
</protein>
<dbReference type="SUPFAM" id="SSF56784">
    <property type="entry name" value="HAD-like"/>
    <property type="match status" value="1"/>
</dbReference>
<evidence type="ECO:0000256" key="3">
    <source>
        <dbReference type="ARBA" id="ARBA00023242"/>
    </source>
</evidence>
<dbReference type="InterPro" id="IPR036420">
    <property type="entry name" value="BRCT_dom_sf"/>
</dbReference>
<dbReference type="PROSITE" id="PS50172">
    <property type="entry name" value="BRCT"/>
    <property type="match status" value="1"/>
</dbReference>
<accession>A0A811PHC0</accession>
<keyword evidence="3 6" id="KW-0539">Nucleus</keyword>
<name>A0A811PHC0_9POAL</name>
<evidence type="ECO:0000313" key="11">
    <source>
        <dbReference type="Proteomes" id="UP000604825"/>
    </source>
</evidence>
<feature type="region of interest" description="Disordered" evidence="7">
    <location>
        <begin position="37"/>
        <end position="95"/>
    </location>
</feature>
<feature type="compositionally biased region" description="Basic and acidic residues" evidence="7">
    <location>
        <begin position="84"/>
        <end position="95"/>
    </location>
</feature>
<dbReference type="PANTHER" id="PTHR23081:SF19">
    <property type="entry name" value="RNA POLYMERASE II C-TERMINAL DOMAIN PHOSPHATASE-LIKE"/>
    <property type="match status" value="1"/>
</dbReference>
<keyword evidence="11" id="KW-1185">Reference proteome</keyword>
<dbReference type="InterPro" id="IPR039189">
    <property type="entry name" value="Fcp1"/>
</dbReference>
<evidence type="ECO:0000256" key="6">
    <source>
        <dbReference type="RuleBase" id="RU366066"/>
    </source>
</evidence>
<dbReference type="PROSITE" id="PS50969">
    <property type="entry name" value="FCP1"/>
    <property type="match status" value="1"/>
</dbReference>
<evidence type="ECO:0000256" key="1">
    <source>
        <dbReference type="ARBA" id="ARBA00004123"/>
    </source>
</evidence>
<dbReference type="EMBL" id="CAJGYO010000007">
    <property type="protein sequence ID" value="CAD6241917.1"/>
    <property type="molecule type" value="Genomic_DNA"/>
</dbReference>
<proteinExistence type="predicted"/>